<dbReference type="EMBL" id="CYXR01000001">
    <property type="protein sequence ID" value="CUM71482.1"/>
    <property type="molecule type" value="Genomic_DNA"/>
</dbReference>
<dbReference type="Pfam" id="PF00226">
    <property type="entry name" value="DnaJ"/>
    <property type="match status" value="1"/>
</dbReference>
<dbReference type="GO" id="GO:0051087">
    <property type="term" value="F:protein-folding chaperone binding"/>
    <property type="evidence" value="ECO:0007669"/>
    <property type="project" value="TreeGrafter"/>
</dbReference>
<proteinExistence type="predicted"/>
<dbReference type="PANTHER" id="PTHR43948">
    <property type="entry name" value="DNAJ HOMOLOG SUBFAMILY B"/>
    <property type="match status" value="1"/>
</dbReference>
<dbReference type="RefSeq" id="WP_055155544.1">
    <property type="nucleotide sequence ID" value="NZ_CYXR01000001.1"/>
</dbReference>
<accession>A0A173R0Y8</accession>
<dbReference type="Gene3D" id="1.25.40.10">
    <property type="entry name" value="Tetratricopeptide repeat domain"/>
    <property type="match status" value="1"/>
</dbReference>
<evidence type="ECO:0000259" key="2">
    <source>
        <dbReference type="PROSITE" id="PS50076"/>
    </source>
</evidence>
<dbReference type="GO" id="GO:0051082">
    <property type="term" value="F:unfolded protein binding"/>
    <property type="evidence" value="ECO:0007669"/>
    <property type="project" value="TreeGrafter"/>
</dbReference>
<evidence type="ECO:0000256" key="1">
    <source>
        <dbReference type="ARBA" id="ARBA00022705"/>
    </source>
</evidence>
<dbReference type="SUPFAM" id="SSF46565">
    <property type="entry name" value="Chaperone J-domain"/>
    <property type="match status" value="1"/>
</dbReference>
<organism evidence="3 4">
    <name type="scientific">Coprococcus comes</name>
    <dbReference type="NCBI Taxonomy" id="410072"/>
    <lineage>
        <taxon>Bacteria</taxon>
        <taxon>Bacillati</taxon>
        <taxon>Bacillota</taxon>
        <taxon>Clostridia</taxon>
        <taxon>Lachnospirales</taxon>
        <taxon>Lachnospiraceae</taxon>
        <taxon>Coprococcus</taxon>
    </lineage>
</organism>
<gene>
    <name evidence="3" type="primary">dnaJ_1</name>
    <name evidence="3" type="ORF">ERS852574_00221</name>
</gene>
<evidence type="ECO:0000313" key="4">
    <source>
        <dbReference type="Proteomes" id="UP000095727"/>
    </source>
</evidence>
<dbReference type="InterPro" id="IPR036869">
    <property type="entry name" value="J_dom_sf"/>
</dbReference>
<protein>
    <submittedName>
        <fullName evidence="3">Chaperone protein DnaJ</fullName>
    </submittedName>
</protein>
<dbReference type="SUPFAM" id="SSF48452">
    <property type="entry name" value="TPR-like"/>
    <property type="match status" value="1"/>
</dbReference>
<dbReference type="GO" id="GO:0044183">
    <property type="term" value="F:protein folding chaperone"/>
    <property type="evidence" value="ECO:0007669"/>
    <property type="project" value="TreeGrafter"/>
</dbReference>
<dbReference type="CDD" id="cd06257">
    <property type="entry name" value="DnaJ"/>
    <property type="match status" value="1"/>
</dbReference>
<dbReference type="Gene3D" id="1.10.287.110">
    <property type="entry name" value="DnaJ domain"/>
    <property type="match status" value="1"/>
</dbReference>
<dbReference type="PANTHER" id="PTHR43948:SF14">
    <property type="entry name" value="PROTEIN DNAJ, PUTATIVE-RELATED"/>
    <property type="match status" value="1"/>
</dbReference>
<dbReference type="GO" id="GO:0006260">
    <property type="term" value="P:DNA replication"/>
    <property type="evidence" value="ECO:0007669"/>
    <property type="project" value="UniProtKB-KW"/>
</dbReference>
<sequence length="239" mass="26373">MQDPYSILGVSRDASDEDIKKAYRKLSRIYHPDANINNPNKDQAEAKFKEIQQAYQQIMKEKEMGASGYTGTGSGGFGDAGSGYGGFGGFGPFGGFYGQYTNQNQQTTETEEDIHLRAAANYLNSGHYKEALNVLSGIKDRSARWYYYSSIANSGMGNNVLALEHAKEALRLEPSNYQYQSLVSRLENGGSWYRTQQTMYGGTPTINNDFCVKLCIANIMCNLCCGGGGFFCGSPYTYH</sequence>
<dbReference type="SMART" id="SM00271">
    <property type="entry name" value="DnaJ"/>
    <property type="match status" value="1"/>
</dbReference>
<dbReference type="InterPro" id="IPR001623">
    <property type="entry name" value="DnaJ_domain"/>
</dbReference>
<dbReference type="InterPro" id="IPR011990">
    <property type="entry name" value="TPR-like_helical_dom_sf"/>
</dbReference>
<keyword evidence="1" id="KW-0235">DNA replication</keyword>
<dbReference type="GO" id="GO:0005737">
    <property type="term" value="C:cytoplasm"/>
    <property type="evidence" value="ECO:0007669"/>
    <property type="project" value="TreeGrafter"/>
</dbReference>
<dbReference type="AlphaFoldDB" id="A0A173R0Y8"/>
<evidence type="ECO:0000313" key="3">
    <source>
        <dbReference type="EMBL" id="CUM71482.1"/>
    </source>
</evidence>
<dbReference type="PRINTS" id="PR00625">
    <property type="entry name" value="JDOMAIN"/>
</dbReference>
<reference evidence="3 4" key="1">
    <citation type="submission" date="2015-09" db="EMBL/GenBank/DDBJ databases">
        <authorList>
            <consortium name="Pathogen Informatics"/>
        </authorList>
    </citation>
    <scope>NUCLEOTIDE SEQUENCE [LARGE SCALE GENOMIC DNA]</scope>
    <source>
        <strain evidence="3 4">2789STDY5834962</strain>
    </source>
</reference>
<dbReference type="PROSITE" id="PS50076">
    <property type="entry name" value="DNAJ_2"/>
    <property type="match status" value="1"/>
</dbReference>
<dbReference type="Proteomes" id="UP000095727">
    <property type="component" value="Unassembled WGS sequence"/>
</dbReference>
<feature type="domain" description="J" evidence="2">
    <location>
        <begin position="3"/>
        <end position="73"/>
    </location>
</feature>
<name>A0A173R0Y8_9FIRM</name>